<dbReference type="Proteomes" id="UP000054844">
    <property type="component" value="Unassembled WGS sequence"/>
</dbReference>
<evidence type="ECO:0000256" key="2">
    <source>
        <dbReference type="ARBA" id="ARBA00022475"/>
    </source>
</evidence>
<protein>
    <submittedName>
        <fullName evidence="8">MFS transporter</fullName>
    </submittedName>
</protein>
<comment type="caution">
    <text evidence="8">The sequence shown here is derived from an EMBL/GenBank/DDBJ whole genome shotgun (WGS) entry which is preliminary data.</text>
</comment>
<feature type="transmembrane region" description="Helical" evidence="6">
    <location>
        <begin position="293"/>
        <end position="317"/>
    </location>
</feature>
<feature type="transmembrane region" description="Helical" evidence="6">
    <location>
        <begin position="329"/>
        <end position="348"/>
    </location>
</feature>
<feature type="transmembrane region" description="Helical" evidence="6">
    <location>
        <begin position="386"/>
        <end position="411"/>
    </location>
</feature>
<sequence>MSSTTSIGNMAVPAVKATRVRYAILGLLFLVTAINYADRATLSIAGTALARELNFDPIGMGYLFSAFGWAYVIGQIPGGWLLDRYGSKLIYGLSLFSWSLFTLLQGGVGFFHPTSAFVMLFAVRFALGLVESPAFPANNRIVAAWFPTAERGTATAIFNSAQYAAVAFFAPIMGWITASFGWEYIFLFMGALGILLSLGWPWLIHNPKDHPRANAAEIELIEKGGALVDMDRAGAAPPVKIRWTHVKQLLSHRLLLGAYAGQYAITALTYFFITWFPIYLVQARGMSIMKVGFVAALPAICGFLGGVCSGMLSDALLRRGISLSAARKTPFVLGMALATTLVACNFVQAEWAVIAIMALAFFGKGLAAIGWAVISDAAPKEITGLTGGMFNAIGNIAGIVTPIVSGYIIVATGAYDGVLLFVAAHAVLAILAYLFLMGPIRRLTLRQD</sequence>
<dbReference type="InterPro" id="IPR036259">
    <property type="entry name" value="MFS_trans_sf"/>
</dbReference>
<evidence type="ECO:0000313" key="8">
    <source>
        <dbReference type="EMBL" id="ONH84622.1"/>
    </source>
</evidence>
<feature type="transmembrane region" description="Helical" evidence="6">
    <location>
        <begin position="63"/>
        <end position="82"/>
    </location>
</feature>
<feature type="transmembrane region" description="Helical" evidence="6">
    <location>
        <begin position="254"/>
        <end position="273"/>
    </location>
</feature>
<dbReference type="PIRSF" id="PIRSF002808">
    <property type="entry name" value="Hexose_phosphate_transp"/>
    <property type="match status" value="1"/>
</dbReference>
<dbReference type="PROSITE" id="PS50850">
    <property type="entry name" value="MFS"/>
    <property type="match status" value="1"/>
</dbReference>
<accession>A0A1S8D8D2</accession>
<dbReference type="EMBL" id="LLWF02000005">
    <property type="protein sequence ID" value="ONH84622.1"/>
    <property type="molecule type" value="Genomic_DNA"/>
</dbReference>
<dbReference type="InterPro" id="IPR000849">
    <property type="entry name" value="Sugar_P_transporter"/>
</dbReference>
<evidence type="ECO:0000256" key="3">
    <source>
        <dbReference type="ARBA" id="ARBA00022692"/>
    </source>
</evidence>
<dbReference type="InterPro" id="IPR020846">
    <property type="entry name" value="MFS_dom"/>
</dbReference>
<keyword evidence="4 6" id="KW-1133">Transmembrane helix</keyword>
<dbReference type="GO" id="GO:0022857">
    <property type="term" value="F:transmembrane transporter activity"/>
    <property type="evidence" value="ECO:0007669"/>
    <property type="project" value="InterPro"/>
</dbReference>
<dbReference type="InterPro" id="IPR011701">
    <property type="entry name" value="MFS"/>
</dbReference>
<evidence type="ECO:0000259" key="7">
    <source>
        <dbReference type="PROSITE" id="PS50850"/>
    </source>
</evidence>
<feature type="transmembrane region" description="Helical" evidence="6">
    <location>
        <begin position="354"/>
        <end position="374"/>
    </location>
</feature>
<dbReference type="Pfam" id="PF07690">
    <property type="entry name" value="MFS_1"/>
    <property type="match status" value="1"/>
</dbReference>
<dbReference type="PANTHER" id="PTHR11662">
    <property type="entry name" value="SOLUTE CARRIER FAMILY 17"/>
    <property type="match status" value="1"/>
</dbReference>
<feature type="transmembrane region" description="Helical" evidence="6">
    <location>
        <begin position="156"/>
        <end position="178"/>
    </location>
</feature>
<evidence type="ECO:0000256" key="5">
    <source>
        <dbReference type="ARBA" id="ARBA00023136"/>
    </source>
</evidence>
<dbReference type="CDD" id="cd17319">
    <property type="entry name" value="MFS_ExuT_GudP_like"/>
    <property type="match status" value="1"/>
</dbReference>
<dbReference type="GO" id="GO:0005886">
    <property type="term" value="C:plasma membrane"/>
    <property type="evidence" value="ECO:0007669"/>
    <property type="project" value="UniProtKB-SubCell"/>
</dbReference>
<evidence type="ECO:0000313" key="9">
    <source>
        <dbReference type="Proteomes" id="UP000054844"/>
    </source>
</evidence>
<dbReference type="OrthoDB" id="9784658at2"/>
<name>A0A1S8D8D2_9PROT</name>
<dbReference type="SUPFAM" id="SSF103473">
    <property type="entry name" value="MFS general substrate transporter"/>
    <property type="match status" value="1"/>
</dbReference>
<feature type="transmembrane region" description="Helical" evidence="6">
    <location>
        <begin position="89"/>
        <end position="111"/>
    </location>
</feature>
<dbReference type="InterPro" id="IPR050382">
    <property type="entry name" value="MFS_Na/Anion_cotransporter"/>
</dbReference>
<dbReference type="STRING" id="207340.APZ41_003395"/>
<keyword evidence="2" id="KW-1003">Cell membrane</keyword>
<keyword evidence="9" id="KW-1185">Reference proteome</keyword>
<gene>
    <name evidence="8" type="ORF">APZ41_003395</name>
</gene>
<feature type="domain" description="Major facilitator superfamily (MFS) profile" evidence="7">
    <location>
        <begin position="24"/>
        <end position="441"/>
    </location>
</feature>
<keyword evidence="5 6" id="KW-0472">Membrane</keyword>
<evidence type="ECO:0000256" key="4">
    <source>
        <dbReference type="ARBA" id="ARBA00022989"/>
    </source>
</evidence>
<feature type="transmembrane region" description="Helical" evidence="6">
    <location>
        <begin position="417"/>
        <end position="436"/>
    </location>
</feature>
<reference evidence="8" key="1">
    <citation type="submission" date="2016-12" db="EMBL/GenBank/DDBJ databases">
        <title>Draft genome sequence of Roseomonas mucosa strain AU37, isolated from a peripheral intravenous catheter.</title>
        <authorList>
            <person name="Choudhury M.A."/>
            <person name="Sidjabat H.E."/>
            <person name="Wailan A.M."/>
            <person name="Zhang L."/>
            <person name="Marsh N.M."/>
            <person name="Rickard C.M."/>
            <person name="Davies M."/>
            <person name="Mcmillan D.J."/>
        </authorList>
    </citation>
    <scope>NUCLEOTIDE SEQUENCE [LARGE SCALE GENOMIC DNA]</scope>
    <source>
        <strain evidence="8">AU37</strain>
    </source>
</reference>
<dbReference type="PANTHER" id="PTHR11662:SF399">
    <property type="entry name" value="FI19708P1-RELATED"/>
    <property type="match status" value="1"/>
</dbReference>
<feature type="transmembrane region" description="Helical" evidence="6">
    <location>
        <begin position="184"/>
        <end position="204"/>
    </location>
</feature>
<dbReference type="RefSeq" id="WP_058390194.1">
    <property type="nucleotide sequence ID" value="NZ_CP025061.1"/>
</dbReference>
<proteinExistence type="predicted"/>
<comment type="subcellular location">
    <subcellularLocation>
        <location evidence="1">Cell membrane</location>
        <topology evidence="1">Multi-pass membrane protein</topology>
    </subcellularLocation>
</comment>
<organism evidence="8 9">
    <name type="scientific">Roseomonas mucosa</name>
    <dbReference type="NCBI Taxonomy" id="207340"/>
    <lineage>
        <taxon>Bacteria</taxon>
        <taxon>Pseudomonadati</taxon>
        <taxon>Pseudomonadota</taxon>
        <taxon>Alphaproteobacteria</taxon>
        <taxon>Acetobacterales</taxon>
        <taxon>Roseomonadaceae</taxon>
        <taxon>Roseomonas</taxon>
    </lineage>
</organism>
<dbReference type="AlphaFoldDB" id="A0A1S8D8D2"/>
<dbReference type="NCBIfam" id="TIGR00893">
    <property type="entry name" value="2A0114"/>
    <property type="match status" value="1"/>
</dbReference>
<evidence type="ECO:0000256" key="1">
    <source>
        <dbReference type="ARBA" id="ARBA00004651"/>
    </source>
</evidence>
<dbReference type="Gene3D" id="1.20.1250.20">
    <property type="entry name" value="MFS general substrate transporter like domains"/>
    <property type="match status" value="2"/>
</dbReference>
<keyword evidence="3 6" id="KW-0812">Transmembrane</keyword>
<evidence type="ECO:0000256" key="6">
    <source>
        <dbReference type="SAM" id="Phobius"/>
    </source>
</evidence>